<dbReference type="InterPro" id="IPR015424">
    <property type="entry name" value="PyrdxlP-dep_Trfase"/>
</dbReference>
<dbReference type="PANTHER" id="PTHR46383:SF1">
    <property type="entry name" value="ASPARTATE AMINOTRANSFERASE"/>
    <property type="match status" value="1"/>
</dbReference>
<comment type="similarity">
    <text evidence="2">Belongs to the class-I pyridoxal-phosphate-dependent aminotransferase family.</text>
</comment>
<comment type="cofactor">
    <cofactor evidence="1">
        <name>pyridoxal 5'-phosphate</name>
        <dbReference type="ChEBI" id="CHEBI:597326"/>
    </cofactor>
</comment>
<dbReference type="InterPro" id="IPR015422">
    <property type="entry name" value="PyrdxlP-dep_Trfase_small"/>
</dbReference>
<keyword evidence="3 7" id="KW-0032">Aminotransferase</keyword>
<name>A0A4Z0MJP6_9BACT</name>
<evidence type="ECO:0000313" key="8">
    <source>
        <dbReference type="Proteomes" id="UP000298284"/>
    </source>
</evidence>
<reference evidence="7 8" key="1">
    <citation type="submission" date="2019-04" db="EMBL/GenBank/DDBJ databases">
        <authorList>
            <person name="Feng G."/>
            <person name="Zhang J."/>
            <person name="Zhu H."/>
        </authorList>
    </citation>
    <scope>NUCLEOTIDE SEQUENCE [LARGE SCALE GENOMIC DNA]</scope>
    <source>
        <strain evidence="7 8">JCM 19491</strain>
    </source>
</reference>
<dbReference type="GO" id="GO:0008483">
    <property type="term" value="F:transaminase activity"/>
    <property type="evidence" value="ECO:0007669"/>
    <property type="project" value="UniProtKB-KW"/>
</dbReference>
<dbReference type="InterPro" id="IPR015421">
    <property type="entry name" value="PyrdxlP-dep_Trfase_major"/>
</dbReference>
<evidence type="ECO:0000256" key="4">
    <source>
        <dbReference type="ARBA" id="ARBA00022679"/>
    </source>
</evidence>
<evidence type="ECO:0000256" key="1">
    <source>
        <dbReference type="ARBA" id="ARBA00001933"/>
    </source>
</evidence>
<organism evidence="7 8">
    <name type="scientific">Hymenobacter wooponensis</name>
    <dbReference type="NCBI Taxonomy" id="1525360"/>
    <lineage>
        <taxon>Bacteria</taxon>
        <taxon>Pseudomonadati</taxon>
        <taxon>Bacteroidota</taxon>
        <taxon>Cytophagia</taxon>
        <taxon>Cytophagales</taxon>
        <taxon>Hymenobacteraceae</taxon>
        <taxon>Hymenobacter</taxon>
    </lineage>
</organism>
<dbReference type="GO" id="GO:0030170">
    <property type="term" value="F:pyridoxal phosphate binding"/>
    <property type="evidence" value="ECO:0007669"/>
    <property type="project" value="InterPro"/>
</dbReference>
<keyword evidence="5" id="KW-0663">Pyridoxal phosphate</keyword>
<dbReference type="InterPro" id="IPR050596">
    <property type="entry name" value="AspAT/PAT-like"/>
</dbReference>
<evidence type="ECO:0000259" key="6">
    <source>
        <dbReference type="Pfam" id="PF00155"/>
    </source>
</evidence>
<dbReference type="AlphaFoldDB" id="A0A4Z0MJP6"/>
<gene>
    <name evidence="7" type="ORF">EU557_16130</name>
</gene>
<dbReference type="Gene3D" id="3.40.640.10">
    <property type="entry name" value="Type I PLP-dependent aspartate aminotransferase-like (Major domain)"/>
    <property type="match status" value="1"/>
</dbReference>
<dbReference type="RefSeq" id="WP_135531485.1">
    <property type="nucleotide sequence ID" value="NZ_SRKZ01000004.1"/>
</dbReference>
<dbReference type="Pfam" id="PF00155">
    <property type="entry name" value="Aminotran_1_2"/>
    <property type="match status" value="1"/>
</dbReference>
<evidence type="ECO:0000256" key="2">
    <source>
        <dbReference type="ARBA" id="ARBA00007441"/>
    </source>
</evidence>
<comment type="caution">
    <text evidence="7">The sequence shown here is derived from an EMBL/GenBank/DDBJ whole genome shotgun (WGS) entry which is preliminary data.</text>
</comment>
<sequence>MLEMISLASGYGNFTVPAAASEAAVRIIGAGPLPVSEAAGLPALREALAQRYTRPVAANQVVVTPGAKSALFALFKTLLRPDEEVLLPLPNWFGFEGLIERAGGQVRHLPLSPADDYALTPTTLAAAITPNTRILLLSNPNNPTGRVYSRREMEALLEVTRRFPELYVVSDEIYHLITFGAKPVPSLLDFEDPHQRHVVVNGFSKSLALIGWGVGYLVAPPAVAGACAAWQFATSVAVPAPNQHAALAATQGAAAIANKLLTQLQPTRELLLAELAHLPQVPPVRPEGTYYAFPDFRAYLNSNLPAAEAAAELVTSFQEAGVQVVDGSSCGAPGFVRLSYAVPENALREAMARIAQVLQKRQAAVA</sequence>
<dbReference type="Gene3D" id="3.90.1150.10">
    <property type="entry name" value="Aspartate Aminotransferase, domain 1"/>
    <property type="match status" value="1"/>
</dbReference>
<dbReference type="GO" id="GO:0006520">
    <property type="term" value="P:amino acid metabolic process"/>
    <property type="evidence" value="ECO:0007669"/>
    <property type="project" value="InterPro"/>
</dbReference>
<dbReference type="EMBL" id="SRKZ01000004">
    <property type="protein sequence ID" value="TGD79741.1"/>
    <property type="molecule type" value="Genomic_DNA"/>
</dbReference>
<proteinExistence type="inferred from homology"/>
<keyword evidence="8" id="KW-1185">Reference proteome</keyword>
<dbReference type="OrthoDB" id="1489696at2"/>
<feature type="domain" description="Aminotransferase class I/classII large" evidence="6">
    <location>
        <begin position="27"/>
        <end position="354"/>
    </location>
</feature>
<dbReference type="PANTHER" id="PTHR46383">
    <property type="entry name" value="ASPARTATE AMINOTRANSFERASE"/>
    <property type="match status" value="1"/>
</dbReference>
<keyword evidence="4 7" id="KW-0808">Transferase</keyword>
<accession>A0A4Z0MJP6</accession>
<dbReference type="Proteomes" id="UP000298284">
    <property type="component" value="Unassembled WGS sequence"/>
</dbReference>
<dbReference type="InterPro" id="IPR004839">
    <property type="entry name" value="Aminotransferase_I/II_large"/>
</dbReference>
<dbReference type="SUPFAM" id="SSF53383">
    <property type="entry name" value="PLP-dependent transferases"/>
    <property type="match status" value="1"/>
</dbReference>
<protein>
    <submittedName>
        <fullName evidence="7">Aminotransferase class I/II-fold pyridoxal phosphate-dependent enzyme</fullName>
    </submittedName>
</protein>
<evidence type="ECO:0000313" key="7">
    <source>
        <dbReference type="EMBL" id="TGD79741.1"/>
    </source>
</evidence>
<dbReference type="CDD" id="cd00609">
    <property type="entry name" value="AAT_like"/>
    <property type="match status" value="1"/>
</dbReference>
<evidence type="ECO:0000256" key="3">
    <source>
        <dbReference type="ARBA" id="ARBA00022576"/>
    </source>
</evidence>
<evidence type="ECO:0000256" key="5">
    <source>
        <dbReference type="ARBA" id="ARBA00022898"/>
    </source>
</evidence>